<organism evidence="5 6">
    <name type="scientific">Subtercola lobariae</name>
    <dbReference type="NCBI Taxonomy" id="1588641"/>
    <lineage>
        <taxon>Bacteria</taxon>
        <taxon>Bacillati</taxon>
        <taxon>Actinomycetota</taxon>
        <taxon>Actinomycetes</taxon>
        <taxon>Micrococcales</taxon>
        <taxon>Microbacteriaceae</taxon>
        <taxon>Subtercola</taxon>
    </lineage>
</organism>
<feature type="domain" description="HTH hxlR-type" evidence="4">
    <location>
        <begin position="10"/>
        <end position="109"/>
    </location>
</feature>
<evidence type="ECO:0000256" key="1">
    <source>
        <dbReference type="ARBA" id="ARBA00023015"/>
    </source>
</evidence>
<comment type="caution">
    <text evidence="5">The sequence shown here is derived from an EMBL/GenBank/DDBJ whole genome shotgun (WGS) entry which is preliminary data.</text>
</comment>
<protein>
    <recommendedName>
        <fullName evidence="4">HTH hxlR-type domain-containing protein</fullName>
    </recommendedName>
</protein>
<dbReference type="EMBL" id="BMGP01000001">
    <property type="protein sequence ID" value="GGF10700.1"/>
    <property type="molecule type" value="Genomic_DNA"/>
</dbReference>
<dbReference type="InterPro" id="IPR036388">
    <property type="entry name" value="WH-like_DNA-bd_sf"/>
</dbReference>
<keyword evidence="3" id="KW-0804">Transcription</keyword>
<dbReference type="PANTHER" id="PTHR33204:SF18">
    <property type="entry name" value="TRANSCRIPTIONAL REGULATORY PROTEIN"/>
    <property type="match status" value="1"/>
</dbReference>
<dbReference type="AlphaFoldDB" id="A0A917AZA5"/>
<dbReference type="Pfam" id="PF01638">
    <property type="entry name" value="HxlR"/>
    <property type="match status" value="1"/>
</dbReference>
<dbReference type="PANTHER" id="PTHR33204">
    <property type="entry name" value="TRANSCRIPTIONAL REGULATOR, MARR FAMILY"/>
    <property type="match status" value="1"/>
</dbReference>
<keyword evidence="2" id="KW-0238">DNA-binding</keyword>
<evidence type="ECO:0000256" key="3">
    <source>
        <dbReference type="ARBA" id="ARBA00023163"/>
    </source>
</evidence>
<dbReference type="SUPFAM" id="SSF46785">
    <property type="entry name" value="Winged helix' DNA-binding domain"/>
    <property type="match status" value="1"/>
</dbReference>
<accession>A0A917AZA5</accession>
<evidence type="ECO:0000313" key="5">
    <source>
        <dbReference type="EMBL" id="GGF10700.1"/>
    </source>
</evidence>
<evidence type="ECO:0000256" key="2">
    <source>
        <dbReference type="ARBA" id="ARBA00023125"/>
    </source>
</evidence>
<reference evidence="5 6" key="1">
    <citation type="journal article" date="2014" name="Int. J. Syst. Evol. Microbiol.">
        <title>Complete genome sequence of Corynebacterium casei LMG S-19264T (=DSM 44701T), isolated from a smear-ripened cheese.</title>
        <authorList>
            <consortium name="US DOE Joint Genome Institute (JGI-PGF)"/>
            <person name="Walter F."/>
            <person name="Albersmeier A."/>
            <person name="Kalinowski J."/>
            <person name="Ruckert C."/>
        </authorList>
    </citation>
    <scope>NUCLEOTIDE SEQUENCE [LARGE SCALE GENOMIC DNA]</scope>
    <source>
        <strain evidence="5 6">CGMCC 1.12976</strain>
    </source>
</reference>
<dbReference type="Proteomes" id="UP000598775">
    <property type="component" value="Unassembled WGS sequence"/>
</dbReference>
<dbReference type="Gene3D" id="1.10.10.10">
    <property type="entry name" value="Winged helix-like DNA-binding domain superfamily/Winged helix DNA-binding domain"/>
    <property type="match status" value="1"/>
</dbReference>
<keyword evidence="6" id="KW-1185">Reference proteome</keyword>
<evidence type="ECO:0000259" key="4">
    <source>
        <dbReference type="PROSITE" id="PS51118"/>
    </source>
</evidence>
<dbReference type="GO" id="GO:0003677">
    <property type="term" value="F:DNA binding"/>
    <property type="evidence" value="ECO:0007669"/>
    <property type="project" value="UniProtKB-KW"/>
</dbReference>
<evidence type="ECO:0000313" key="6">
    <source>
        <dbReference type="Proteomes" id="UP000598775"/>
    </source>
</evidence>
<name>A0A917AZA5_9MICO</name>
<dbReference type="PROSITE" id="PS51118">
    <property type="entry name" value="HTH_HXLR"/>
    <property type="match status" value="1"/>
</dbReference>
<sequence length="214" mass="22958">MFMKSYGQLCSAARALDIVGDRWNLLIVRELLIRRQIRFTDLQAGLPGIAPNLLVSRLRELEENGVVRRDTAVAPATGLLYALTERGRELDGVVRELVKWGAPTIVDAPPDATFQMHWLSLPARFLLKDSRPDDAPITIRFGDPRDGFDLVVANGTTAVEPCRLDATPGATVTGPGLSLVGLLQGAIPLAGAAAYGITVDGAPDALPRVLPSSR</sequence>
<proteinExistence type="predicted"/>
<keyword evidence="1" id="KW-0805">Transcription regulation</keyword>
<dbReference type="InterPro" id="IPR036390">
    <property type="entry name" value="WH_DNA-bd_sf"/>
</dbReference>
<gene>
    <name evidence="5" type="ORF">GCM10011399_00630</name>
</gene>
<dbReference type="InterPro" id="IPR002577">
    <property type="entry name" value="HTH_HxlR"/>
</dbReference>